<proteinExistence type="predicted"/>
<sequence>MNFFLFSVSKAKLPEYPQKTEAVHVHLQQGGS</sequence>
<dbReference type="Proteomes" id="UP000823388">
    <property type="component" value="Chromosome 3K"/>
</dbReference>
<dbReference type="EMBL" id="CM029041">
    <property type="protein sequence ID" value="KAG2626684.1"/>
    <property type="molecule type" value="Genomic_DNA"/>
</dbReference>
<comment type="caution">
    <text evidence="1">The sequence shown here is derived from an EMBL/GenBank/DDBJ whole genome shotgun (WGS) entry which is preliminary data.</text>
</comment>
<gene>
    <name evidence="1" type="ORF">PVAP13_3KG374000</name>
</gene>
<accession>A0A8T0UZZ4</accession>
<keyword evidence="2" id="KW-1185">Reference proteome</keyword>
<reference evidence="1" key="1">
    <citation type="submission" date="2020-05" db="EMBL/GenBank/DDBJ databases">
        <title>WGS assembly of Panicum virgatum.</title>
        <authorList>
            <person name="Lovell J.T."/>
            <person name="Jenkins J."/>
            <person name="Shu S."/>
            <person name="Juenger T.E."/>
            <person name="Schmutz J."/>
        </authorList>
    </citation>
    <scope>NUCLEOTIDE SEQUENCE</scope>
    <source>
        <strain evidence="1">AP13</strain>
    </source>
</reference>
<protein>
    <submittedName>
        <fullName evidence="1">Uncharacterized protein</fullName>
    </submittedName>
</protein>
<dbReference type="AlphaFoldDB" id="A0A8T0UZZ4"/>
<organism evidence="1 2">
    <name type="scientific">Panicum virgatum</name>
    <name type="common">Blackwell switchgrass</name>
    <dbReference type="NCBI Taxonomy" id="38727"/>
    <lineage>
        <taxon>Eukaryota</taxon>
        <taxon>Viridiplantae</taxon>
        <taxon>Streptophyta</taxon>
        <taxon>Embryophyta</taxon>
        <taxon>Tracheophyta</taxon>
        <taxon>Spermatophyta</taxon>
        <taxon>Magnoliopsida</taxon>
        <taxon>Liliopsida</taxon>
        <taxon>Poales</taxon>
        <taxon>Poaceae</taxon>
        <taxon>PACMAD clade</taxon>
        <taxon>Panicoideae</taxon>
        <taxon>Panicodae</taxon>
        <taxon>Paniceae</taxon>
        <taxon>Panicinae</taxon>
        <taxon>Panicum</taxon>
        <taxon>Panicum sect. Hiantes</taxon>
    </lineage>
</organism>
<evidence type="ECO:0000313" key="2">
    <source>
        <dbReference type="Proteomes" id="UP000823388"/>
    </source>
</evidence>
<name>A0A8T0UZZ4_PANVG</name>
<evidence type="ECO:0000313" key="1">
    <source>
        <dbReference type="EMBL" id="KAG2626684.1"/>
    </source>
</evidence>